<evidence type="ECO:0000313" key="8">
    <source>
        <dbReference type="EMBL" id="GIJ62987.1"/>
    </source>
</evidence>
<keyword evidence="6" id="KW-0472">Membrane</keyword>
<accession>A0A8J3ZF70</accession>
<evidence type="ECO:0000256" key="1">
    <source>
        <dbReference type="ARBA" id="ARBA00000085"/>
    </source>
</evidence>
<dbReference type="InterPro" id="IPR036890">
    <property type="entry name" value="HATPase_C_sf"/>
</dbReference>
<evidence type="ECO:0000256" key="2">
    <source>
        <dbReference type="ARBA" id="ARBA00012438"/>
    </source>
</evidence>
<keyword evidence="6" id="KW-1133">Transmembrane helix</keyword>
<dbReference type="AlphaFoldDB" id="A0A8J3ZF70"/>
<evidence type="ECO:0000313" key="9">
    <source>
        <dbReference type="Proteomes" id="UP000612585"/>
    </source>
</evidence>
<keyword evidence="5" id="KW-0902">Two-component regulatory system</keyword>
<dbReference type="SUPFAM" id="SSF55874">
    <property type="entry name" value="ATPase domain of HSP90 chaperone/DNA topoisomerase II/histidine kinase"/>
    <property type="match status" value="1"/>
</dbReference>
<evidence type="ECO:0000256" key="5">
    <source>
        <dbReference type="ARBA" id="ARBA00023012"/>
    </source>
</evidence>
<dbReference type="Proteomes" id="UP000612585">
    <property type="component" value="Unassembled WGS sequence"/>
</dbReference>
<feature type="domain" description="Histidine kinase/HSP90-like ATPase" evidence="7">
    <location>
        <begin position="310"/>
        <end position="391"/>
    </location>
</feature>
<dbReference type="RefSeq" id="WP_204008965.1">
    <property type="nucleotide sequence ID" value="NZ_BOPG01000085.1"/>
</dbReference>
<reference evidence="8" key="1">
    <citation type="submission" date="2021-01" db="EMBL/GenBank/DDBJ databases">
        <title>Whole genome shotgun sequence of Virgisporangium aurantiacum NBRC 16421.</title>
        <authorList>
            <person name="Komaki H."/>
            <person name="Tamura T."/>
        </authorList>
    </citation>
    <scope>NUCLEOTIDE SEQUENCE</scope>
    <source>
        <strain evidence="8">NBRC 16421</strain>
    </source>
</reference>
<dbReference type="PANTHER" id="PTHR24421:SF10">
    <property type="entry name" value="NITRATE_NITRITE SENSOR PROTEIN NARQ"/>
    <property type="match status" value="1"/>
</dbReference>
<dbReference type="GO" id="GO:0000160">
    <property type="term" value="P:phosphorelay signal transduction system"/>
    <property type="evidence" value="ECO:0007669"/>
    <property type="project" value="UniProtKB-KW"/>
</dbReference>
<dbReference type="EC" id="2.7.13.3" evidence="2"/>
<sequence length="392" mass="41928">MGRADWKIANPAGGAGAASAEERANRFILLLLGLQRLSYLIPTVFSIASTEFHNGALNAALVAVTVGWNMFLVVQVRRRGWFPAPLVWIDVLWTATLIFAVTANLPSEAEYDSLNWSGRLGQAAAALAGAAFERLGSAVAAVLVLLTAHTVSIALQASDAGELPAKLAGCLNGIIWFAVIIRFARRYLRKQGRRLDELTAAQVVADSHRAAQQARLAHHRALHDTVLTTLVAVSRGGLDHRTEQVRDRCARDAEYIRQLLQADTPTVGTLAEKLNEVISGARELGLYVHVRVEPVDGLDPDVVQAFGGAAREALNNVHKHAGTEVAWLTATRVDGVVVVRIVDRGCGFEPGSVRPGQGLAGSIRDRMADVAGAARITSEPGDGTCVELTWPA</sequence>
<name>A0A8J3ZF70_9ACTN</name>
<feature type="transmembrane region" description="Helical" evidence="6">
    <location>
        <begin position="163"/>
        <end position="184"/>
    </location>
</feature>
<keyword evidence="6" id="KW-0812">Transmembrane</keyword>
<dbReference type="Pfam" id="PF02518">
    <property type="entry name" value="HATPase_c"/>
    <property type="match status" value="1"/>
</dbReference>
<dbReference type="InterPro" id="IPR050482">
    <property type="entry name" value="Sensor_HK_TwoCompSys"/>
</dbReference>
<dbReference type="EMBL" id="BOPG01000085">
    <property type="protein sequence ID" value="GIJ62987.1"/>
    <property type="molecule type" value="Genomic_DNA"/>
</dbReference>
<organism evidence="8 9">
    <name type="scientific">Virgisporangium aurantiacum</name>
    <dbReference type="NCBI Taxonomy" id="175570"/>
    <lineage>
        <taxon>Bacteria</taxon>
        <taxon>Bacillati</taxon>
        <taxon>Actinomycetota</taxon>
        <taxon>Actinomycetes</taxon>
        <taxon>Micromonosporales</taxon>
        <taxon>Micromonosporaceae</taxon>
        <taxon>Virgisporangium</taxon>
    </lineage>
</organism>
<feature type="transmembrane region" description="Helical" evidence="6">
    <location>
        <begin position="139"/>
        <end position="157"/>
    </location>
</feature>
<keyword evidence="3" id="KW-0808">Transferase</keyword>
<keyword evidence="4 8" id="KW-0418">Kinase</keyword>
<evidence type="ECO:0000259" key="7">
    <source>
        <dbReference type="Pfam" id="PF02518"/>
    </source>
</evidence>
<evidence type="ECO:0000256" key="6">
    <source>
        <dbReference type="SAM" id="Phobius"/>
    </source>
</evidence>
<dbReference type="Gene3D" id="3.30.565.10">
    <property type="entry name" value="Histidine kinase-like ATPase, C-terminal domain"/>
    <property type="match status" value="1"/>
</dbReference>
<comment type="catalytic activity">
    <reaction evidence="1">
        <text>ATP + protein L-histidine = ADP + protein N-phospho-L-histidine.</text>
        <dbReference type="EC" id="2.7.13.3"/>
    </reaction>
</comment>
<protein>
    <recommendedName>
        <fullName evidence="2">histidine kinase</fullName>
        <ecNumber evidence="2">2.7.13.3</ecNumber>
    </recommendedName>
</protein>
<evidence type="ECO:0000256" key="4">
    <source>
        <dbReference type="ARBA" id="ARBA00022777"/>
    </source>
</evidence>
<gene>
    <name evidence="8" type="ORF">Vau01_105030</name>
</gene>
<feature type="transmembrane region" description="Helical" evidence="6">
    <location>
        <begin position="27"/>
        <end position="49"/>
    </location>
</feature>
<comment type="caution">
    <text evidence="8">The sequence shown here is derived from an EMBL/GenBank/DDBJ whole genome shotgun (WGS) entry which is preliminary data.</text>
</comment>
<evidence type="ECO:0000256" key="3">
    <source>
        <dbReference type="ARBA" id="ARBA00022679"/>
    </source>
</evidence>
<keyword evidence="9" id="KW-1185">Reference proteome</keyword>
<dbReference type="GO" id="GO:0004673">
    <property type="term" value="F:protein histidine kinase activity"/>
    <property type="evidence" value="ECO:0007669"/>
    <property type="project" value="UniProtKB-EC"/>
</dbReference>
<proteinExistence type="predicted"/>
<dbReference type="InterPro" id="IPR003594">
    <property type="entry name" value="HATPase_dom"/>
</dbReference>
<dbReference type="PANTHER" id="PTHR24421">
    <property type="entry name" value="NITRATE/NITRITE SENSOR PROTEIN NARX-RELATED"/>
    <property type="match status" value="1"/>
</dbReference>
<feature type="transmembrane region" description="Helical" evidence="6">
    <location>
        <begin position="55"/>
        <end position="74"/>
    </location>
</feature>